<keyword evidence="4" id="KW-0539">Nucleus</keyword>
<comment type="caution">
    <text evidence="7">The sequence shown here is derived from an EMBL/GenBank/DDBJ whole genome shotgun (WGS) entry which is preliminary data.</text>
</comment>
<evidence type="ECO:0000256" key="3">
    <source>
        <dbReference type="ARBA" id="ARBA00021502"/>
    </source>
</evidence>
<evidence type="ECO:0000313" key="8">
    <source>
        <dbReference type="Proteomes" id="UP001396898"/>
    </source>
</evidence>
<evidence type="ECO:0000256" key="1">
    <source>
        <dbReference type="ARBA" id="ARBA00004123"/>
    </source>
</evidence>
<evidence type="ECO:0000259" key="6">
    <source>
        <dbReference type="Pfam" id="PF08167"/>
    </source>
</evidence>
<evidence type="ECO:0000256" key="4">
    <source>
        <dbReference type="ARBA" id="ARBA00023242"/>
    </source>
</evidence>
<feature type="compositionally biased region" description="Acidic residues" evidence="5">
    <location>
        <begin position="643"/>
        <end position="656"/>
    </location>
</feature>
<accession>A0ABR1RKV3</accession>
<protein>
    <recommendedName>
        <fullName evidence="3">Pre-rRNA-processing protein RIX1</fullName>
    </recommendedName>
</protein>
<dbReference type="Pfam" id="PF08167">
    <property type="entry name" value="RIX1"/>
    <property type="match status" value="1"/>
</dbReference>
<dbReference type="SUPFAM" id="SSF48371">
    <property type="entry name" value="ARM repeat"/>
    <property type="match status" value="1"/>
</dbReference>
<dbReference type="Proteomes" id="UP001396898">
    <property type="component" value="Unassembled WGS sequence"/>
</dbReference>
<dbReference type="EMBL" id="JAQQWI010000012">
    <property type="protein sequence ID" value="KAK8015565.1"/>
    <property type="molecule type" value="Genomic_DNA"/>
</dbReference>
<feature type="compositionally biased region" description="Low complexity" evidence="5">
    <location>
        <begin position="691"/>
        <end position="706"/>
    </location>
</feature>
<dbReference type="PANTHER" id="PTHR34105">
    <property type="entry name" value="PROLINE-, GLUTAMIC ACID- AND LEUCINE-RICH PROTEIN 1"/>
    <property type="match status" value="1"/>
</dbReference>
<feature type="compositionally biased region" description="Low complexity" evidence="5">
    <location>
        <begin position="743"/>
        <end position="758"/>
    </location>
</feature>
<name>A0ABR1RKV3_9PEZI</name>
<evidence type="ECO:0000256" key="2">
    <source>
        <dbReference type="ARBA" id="ARBA00010511"/>
    </source>
</evidence>
<sequence>MSLVSLPPELRSLCRKLTTTKPDQLPSILPLLLKDIQRCQGPLSAPQEAKTGANSTEAAVLVHKLRTQITTLLNGRTVAGRFAAVVLVKAFIETGGWECLRLSDAWVKGLLSVLQKRDPVVTKDLCVVTLTKIYVMLQSYQTLVREIATPTLPTFAQACLGILKPPSSSKAPPPPFNFVQTLFDAFSTLIPLFPTTLRPFNGQLRSVTRQYLAPTSSDEAFIPSGLCESSRRLVIRLHMTAAKGGGAEEWTKHLNSLIKEFHVTADHVLRAVHENWESTTGYTHQTVSFDNEPAGGSDAPDQFPKWQGIQSGSERMISLLEYIGDCLCCSTKVAVTLPISALFDILTRIASITPPAPGREKTAASQTNNAIGREEKDDLWTVFPDVQVAVMKLIQLLANRLERNYVPLAQETLDCVLRMFETGYRLPQLRETAFGLVSMMLPLCGPTMSKTNVASLALVAKTCCRDLLGHAGHIKAPKMPTPTVANGHKTKNITQNSDLFLTNIAEEQTLQSTLAPSHLKTAENLLAAFFSYLPQHYINSALRSQLLKTAILCRVKDAQIASVLHPSRDRSGRIPQVILPFLYRQFPHDESIEVLRFNFRPMTASVKADFADGGDYADDEDAAMTEPADGYAFDKPFEAAAAQDDDDNQMVVDDEPTATSSKVEPPAPATALPIEPSPFLAQPISNSSTQPEPVATPAPAVAESPVRTMTTRSLKRKSSSGVEAAAATKKRVEVEKKGKGKKAATAVEETTTVEATTAAEDDPGFTSVGSLVESTLKKTVPVPAADDDDDSDDESVHLNMELDSEGDEDDE</sequence>
<comment type="subcellular location">
    <subcellularLocation>
        <location evidence="1">Nucleus</location>
    </subcellularLocation>
</comment>
<reference evidence="7 8" key="1">
    <citation type="submission" date="2023-01" db="EMBL/GenBank/DDBJ databases">
        <title>Analysis of 21 Apiospora genomes using comparative genomics revels a genus with tremendous synthesis potential of carbohydrate active enzymes and secondary metabolites.</title>
        <authorList>
            <person name="Sorensen T."/>
        </authorList>
    </citation>
    <scope>NUCLEOTIDE SEQUENCE [LARGE SCALE GENOMIC DNA]</scope>
    <source>
        <strain evidence="7 8">CBS 20057</strain>
    </source>
</reference>
<feature type="compositionally biased region" description="Acidic residues" evidence="5">
    <location>
        <begin position="802"/>
        <end position="811"/>
    </location>
</feature>
<proteinExistence type="inferred from homology"/>
<dbReference type="PANTHER" id="PTHR34105:SF1">
    <property type="entry name" value="PROLINE-, GLUTAMIC ACID- AND LEUCINE-RICH PROTEIN 1"/>
    <property type="match status" value="1"/>
</dbReference>
<dbReference type="InterPro" id="IPR016024">
    <property type="entry name" value="ARM-type_fold"/>
</dbReference>
<keyword evidence="8" id="KW-1185">Reference proteome</keyword>
<feature type="domain" description="Pre-rRNA-processing protein RIX1 N-terminal" evidence="6">
    <location>
        <begin position="10"/>
        <end position="218"/>
    </location>
</feature>
<gene>
    <name evidence="7" type="ORF">PG991_008453</name>
</gene>
<feature type="region of interest" description="Disordered" evidence="5">
    <location>
        <begin position="642"/>
        <end position="811"/>
    </location>
</feature>
<evidence type="ECO:0000313" key="7">
    <source>
        <dbReference type="EMBL" id="KAK8015565.1"/>
    </source>
</evidence>
<evidence type="ECO:0000256" key="5">
    <source>
        <dbReference type="SAM" id="MobiDB-lite"/>
    </source>
</evidence>
<organism evidence="7 8">
    <name type="scientific">Apiospora marii</name>
    <dbReference type="NCBI Taxonomy" id="335849"/>
    <lineage>
        <taxon>Eukaryota</taxon>
        <taxon>Fungi</taxon>
        <taxon>Dikarya</taxon>
        <taxon>Ascomycota</taxon>
        <taxon>Pezizomycotina</taxon>
        <taxon>Sordariomycetes</taxon>
        <taxon>Xylariomycetidae</taxon>
        <taxon>Amphisphaeriales</taxon>
        <taxon>Apiosporaceae</taxon>
        <taxon>Apiospora</taxon>
    </lineage>
</organism>
<dbReference type="InterPro" id="IPR012583">
    <property type="entry name" value="RIX1_N"/>
</dbReference>
<comment type="similarity">
    <text evidence="2">Belongs to the RIX1/PELP1 family.</text>
</comment>